<evidence type="ECO:0000256" key="1">
    <source>
        <dbReference type="ARBA" id="ARBA00004141"/>
    </source>
</evidence>
<feature type="transmembrane region" description="Helical" evidence="5">
    <location>
        <begin position="81"/>
        <end position="107"/>
    </location>
</feature>
<evidence type="ECO:0000256" key="3">
    <source>
        <dbReference type="ARBA" id="ARBA00022989"/>
    </source>
</evidence>
<reference evidence="6 7" key="1">
    <citation type="submission" date="2024-01" db="EMBL/GenBank/DDBJ databases">
        <title>Comparative genomics of Cryptococcus and Kwoniella reveals pathogenesis evolution and contrasting modes of karyotype evolution via chromosome fusion or intercentromeric recombination.</title>
        <authorList>
            <person name="Coelho M.A."/>
            <person name="David-Palma M."/>
            <person name="Shea T."/>
            <person name="Bowers K."/>
            <person name="McGinley-Smith S."/>
            <person name="Mohammad A.W."/>
            <person name="Gnirke A."/>
            <person name="Yurkov A.M."/>
            <person name="Nowrousian M."/>
            <person name="Sun S."/>
            <person name="Cuomo C.A."/>
            <person name="Heitman J."/>
        </authorList>
    </citation>
    <scope>NUCLEOTIDE SEQUENCE [LARGE SCALE GENOMIC DNA]</scope>
    <source>
        <strain evidence="6 7">CBS 6074</strain>
    </source>
</reference>
<evidence type="ECO:0000256" key="5">
    <source>
        <dbReference type="SAM" id="Phobius"/>
    </source>
</evidence>
<accession>A0AAX4JPS6</accession>
<dbReference type="Proteomes" id="UP001355207">
    <property type="component" value="Chromosome 1"/>
</dbReference>
<dbReference type="GeneID" id="91092099"/>
<dbReference type="AlphaFoldDB" id="A0AAX4JPS6"/>
<feature type="transmembrane region" description="Helical" evidence="5">
    <location>
        <begin position="242"/>
        <end position="262"/>
    </location>
</feature>
<dbReference type="GO" id="GO:0005886">
    <property type="term" value="C:plasma membrane"/>
    <property type="evidence" value="ECO:0007669"/>
    <property type="project" value="TreeGrafter"/>
</dbReference>
<dbReference type="PANTHER" id="PTHR31465:SF9">
    <property type="entry name" value="SPHINGOID LONG-CHAIN BASE TRANSPORTER RSB1"/>
    <property type="match status" value="1"/>
</dbReference>
<comment type="subcellular location">
    <subcellularLocation>
        <location evidence="1">Membrane</location>
        <topology evidence="1">Multi-pass membrane protein</topology>
    </subcellularLocation>
</comment>
<dbReference type="RefSeq" id="XP_066073313.1">
    <property type="nucleotide sequence ID" value="XM_066217216.1"/>
</dbReference>
<gene>
    <name evidence="6" type="ORF">L201_001427</name>
</gene>
<evidence type="ECO:0000256" key="4">
    <source>
        <dbReference type="ARBA" id="ARBA00023136"/>
    </source>
</evidence>
<dbReference type="GO" id="GO:0000324">
    <property type="term" value="C:fungal-type vacuole"/>
    <property type="evidence" value="ECO:0007669"/>
    <property type="project" value="TreeGrafter"/>
</dbReference>
<keyword evidence="7" id="KW-1185">Reference proteome</keyword>
<dbReference type="EMBL" id="CP144098">
    <property type="protein sequence ID" value="WWC86550.1"/>
    <property type="molecule type" value="Genomic_DNA"/>
</dbReference>
<organism evidence="6 7">
    <name type="scientific">Kwoniella dendrophila CBS 6074</name>
    <dbReference type="NCBI Taxonomy" id="1295534"/>
    <lineage>
        <taxon>Eukaryota</taxon>
        <taxon>Fungi</taxon>
        <taxon>Dikarya</taxon>
        <taxon>Basidiomycota</taxon>
        <taxon>Agaricomycotina</taxon>
        <taxon>Tremellomycetes</taxon>
        <taxon>Tremellales</taxon>
        <taxon>Cryptococcaceae</taxon>
        <taxon>Kwoniella</taxon>
    </lineage>
</organism>
<dbReference type="Pfam" id="PF04479">
    <property type="entry name" value="RTA1"/>
    <property type="match status" value="1"/>
</dbReference>
<feature type="transmembrane region" description="Helical" evidence="5">
    <location>
        <begin position="282"/>
        <end position="302"/>
    </location>
</feature>
<dbReference type="PANTHER" id="PTHR31465">
    <property type="entry name" value="PROTEIN RTA1-RELATED"/>
    <property type="match status" value="1"/>
</dbReference>
<feature type="transmembrane region" description="Helical" evidence="5">
    <location>
        <begin position="128"/>
        <end position="148"/>
    </location>
</feature>
<evidence type="ECO:0000256" key="2">
    <source>
        <dbReference type="ARBA" id="ARBA00022692"/>
    </source>
</evidence>
<feature type="transmembrane region" description="Helical" evidence="5">
    <location>
        <begin position="160"/>
        <end position="183"/>
    </location>
</feature>
<sequence>METCLNASCNHQVNSPNLFSGKIEYANYYYLVNETSTYIFLSLFCTVTVESIGWGGRYWSAKTAFWQPADGGHWDENTNSFIMQIVCLIIAPTFFSAANYILLGSLVRSTGSRYSSITAASFSKMFTFADFVCLLIQCIGGGIVGQAVTDTDMKNGLHIMAIGVIAQIAVTVIFSGLFLEFAWRYKKDIVARRSINLLGWTRFIKRRSSKQTSPQATPVSTLTSFVEPKEPYTNPLPSRKRIVLGEWSLLICNLLVSARSIYRAIEMLGFGPDHPGEYANQNLFLAMDASLMLVLLVVYIIIHPGLIDGRALF</sequence>
<keyword evidence="2 5" id="KW-0812">Transmembrane</keyword>
<keyword evidence="4 5" id="KW-0472">Membrane</keyword>
<proteinExistence type="predicted"/>
<evidence type="ECO:0000313" key="6">
    <source>
        <dbReference type="EMBL" id="WWC86550.1"/>
    </source>
</evidence>
<keyword evidence="3 5" id="KW-1133">Transmembrane helix</keyword>
<name>A0AAX4JPS6_9TREE</name>
<dbReference type="InterPro" id="IPR007568">
    <property type="entry name" value="RTA1"/>
</dbReference>
<evidence type="ECO:0000313" key="7">
    <source>
        <dbReference type="Proteomes" id="UP001355207"/>
    </source>
</evidence>
<protein>
    <submittedName>
        <fullName evidence="6">Uncharacterized protein</fullName>
    </submittedName>
</protein>